<keyword evidence="2" id="KW-0677">Repeat</keyword>
<name>A0ABV2AFQ9_9EUKA</name>
<dbReference type="Proteomes" id="UP001439008">
    <property type="component" value="Unassembled WGS sequence"/>
</dbReference>
<evidence type="ECO:0000256" key="2">
    <source>
        <dbReference type="ARBA" id="ARBA00022737"/>
    </source>
</evidence>
<dbReference type="SUPFAM" id="SSF82109">
    <property type="entry name" value="MIR domain"/>
    <property type="match status" value="1"/>
</dbReference>
<dbReference type="InterPro" id="IPR016093">
    <property type="entry name" value="MIR_motif"/>
</dbReference>
<evidence type="ECO:0000313" key="6">
    <source>
        <dbReference type="Proteomes" id="UP001439008"/>
    </source>
</evidence>
<gene>
    <name evidence="5" type="ORF">MHBO_000489</name>
</gene>
<evidence type="ECO:0000256" key="3">
    <source>
        <dbReference type="SAM" id="SignalP"/>
    </source>
</evidence>
<evidence type="ECO:0000259" key="4">
    <source>
        <dbReference type="PROSITE" id="PS50919"/>
    </source>
</evidence>
<sequence>MLFRTAMIINFLVFSLTVALADKLPVTYGSVIKLQHQKSNYLLSANEAHWGSGSNQQIVTAMAGDERTTWQVFSSRKDSKKQGEPIRCNSNINFVHTKFKCYLHSHPIESLLSNGLQVSCHKPHDYNDDFFVFCKGKYWTTETPVKIKHEKTGRYLSTDQKYVFGSNNCGQNCPILRELEVFGKTKGDYEWIANQGLFFNEQKSEEINNVKKEL</sequence>
<keyword evidence="1 3" id="KW-0732">Signal</keyword>
<feature type="signal peptide" evidence="3">
    <location>
        <begin position="1"/>
        <end position="21"/>
    </location>
</feature>
<reference evidence="5 6" key="1">
    <citation type="journal article" date="2024" name="BMC Biol.">
        <title>Comparative genomics of Ascetosporea gives new insight into the evolutionary basis for animal parasitism in Rhizaria.</title>
        <authorList>
            <person name="Hiltunen Thoren M."/>
            <person name="Onut-Brannstrom I."/>
            <person name="Alfjorden A."/>
            <person name="Peckova H."/>
            <person name="Swords F."/>
            <person name="Hooper C."/>
            <person name="Holzer A.S."/>
            <person name="Bass D."/>
            <person name="Burki F."/>
        </authorList>
    </citation>
    <scope>NUCLEOTIDE SEQUENCE [LARGE SCALE GENOMIC DNA]</scope>
    <source>
        <strain evidence="5">20-A016</strain>
    </source>
</reference>
<dbReference type="PANTHER" id="PTHR46809">
    <property type="entry name" value="STROMAL CELL-DERIVED FACTOR 2-LIKE PROTEIN"/>
    <property type="match status" value="1"/>
</dbReference>
<feature type="chain" id="PRO_5045099718" description="MIR domain-containing protein" evidence="3">
    <location>
        <begin position="22"/>
        <end position="214"/>
    </location>
</feature>
<organism evidence="5 6">
    <name type="scientific">Bonamia ostreae</name>
    <dbReference type="NCBI Taxonomy" id="126728"/>
    <lineage>
        <taxon>Eukaryota</taxon>
        <taxon>Sar</taxon>
        <taxon>Rhizaria</taxon>
        <taxon>Endomyxa</taxon>
        <taxon>Ascetosporea</taxon>
        <taxon>Haplosporida</taxon>
        <taxon>Bonamia</taxon>
    </lineage>
</organism>
<dbReference type="Gene3D" id="2.80.10.50">
    <property type="match status" value="1"/>
</dbReference>
<dbReference type="InterPro" id="IPR036300">
    <property type="entry name" value="MIR_dom_sf"/>
</dbReference>
<evidence type="ECO:0000313" key="5">
    <source>
        <dbReference type="EMBL" id="MES1918529.1"/>
    </source>
</evidence>
<dbReference type="PROSITE" id="PS50919">
    <property type="entry name" value="MIR"/>
    <property type="match status" value="1"/>
</dbReference>
<keyword evidence="6" id="KW-1185">Reference proteome</keyword>
<comment type="caution">
    <text evidence="5">The sequence shown here is derived from an EMBL/GenBank/DDBJ whole genome shotgun (WGS) entry which is preliminary data.</text>
</comment>
<dbReference type="PANTHER" id="PTHR46809:SF2">
    <property type="entry name" value="GH21273P"/>
    <property type="match status" value="1"/>
</dbReference>
<dbReference type="EMBL" id="JBDODL010000077">
    <property type="protein sequence ID" value="MES1918529.1"/>
    <property type="molecule type" value="Genomic_DNA"/>
</dbReference>
<dbReference type="SMART" id="SM00472">
    <property type="entry name" value="MIR"/>
    <property type="match status" value="2"/>
</dbReference>
<feature type="domain" description="MIR" evidence="4">
    <location>
        <begin position="23"/>
        <end position="75"/>
    </location>
</feature>
<proteinExistence type="predicted"/>
<accession>A0ABV2AFQ9</accession>
<evidence type="ECO:0000256" key="1">
    <source>
        <dbReference type="ARBA" id="ARBA00022729"/>
    </source>
</evidence>
<protein>
    <recommendedName>
        <fullName evidence="4">MIR domain-containing protein</fullName>
    </recommendedName>
</protein>